<protein>
    <recommendedName>
        <fullName evidence="3">DUF2946 domain-containing protein</fullName>
    </recommendedName>
</protein>
<evidence type="ECO:0000313" key="1">
    <source>
        <dbReference type="EMBL" id="KUJ78550.1"/>
    </source>
</evidence>
<evidence type="ECO:0008006" key="3">
    <source>
        <dbReference type="Google" id="ProtNLM"/>
    </source>
</evidence>
<evidence type="ECO:0000313" key="2">
    <source>
        <dbReference type="Proteomes" id="UP000053690"/>
    </source>
</evidence>
<dbReference type="OrthoDB" id="7863585at2"/>
<dbReference type="AlphaFoldDB" id="A0A0X3TYV9"/>
<accession>A0A0X3TYV9</accession>
<dbReference type="Proteomes" id="UP000053690">
    <property type="component" value="Unassembled WGS sequence"/>
</dbReference>
<dbReference type="STRING" id="1685378.AVO44_12605"/>
<proteinExistence type="predicted"/>
<gene>
    <name evidence="1" type="ORF">AVO44_12605</name>
</gene>
<comment type="caution">
    <text evidence="1">The sequence shown here is derived from an EMBL/GenBank/DDBJ whole genome shotgun (WGS) entry which is preliminary data.</text>
</comment>
<organism evidence="1 2">
    <name type="scientific">Ruegeria profundi</name>
    <dbReference type="NCBI Taxonomy" id="1685378"/>
    <lineage>
        <taxon>Bacteria</taxon>
        <taxon>Pseudomonadati</taxon>
        <taxon>Pseudomonadota</taxon>
        <taxon>Alphaproteobacteria</taxon>
        <taxon>Rhodobacterales</taxon>
        <taxon>Roseobacteraceae</taxon>
        <taxon>Ruegeria</taxon>
    </lineage>
</organism>
<dbReference type="EMBL" id="LQBP01000006">
    <property type="protein sequence ID" value="KUJ78550.1"/>
    <property type="molecule type" value="Genomic_DNA"/>
</dbReference>
<sequence length="116" mass="12098">MKPVLNRLLPLAISLLVILTGQGVAASRGMDGPVGQMVLCTSTGPVVVYMDASGQPTRPAHFCPDYALALLGAIDVPALDLPLASKVTQPAPLRKADNLIALPVPRKPARAPPIFL</sequence>
<keyword evidence="2" id="KW-1185">Reference proteome</keyword>
<reference evidence="2" key="1">
    <citation type="submission" date="2015-12" db="EMBL/GenBank/DDBJ databases">
        <authorList>
            <person name="Zhang G."/>
            <person name="Stingl U."/>
        </authorList>
    </citation>
    <scope>NUCLEOTIDE SEQUENCE [LARGE SCALE GENOMIC DNA]</scope>
    <source>
        <strain evidence="2">ZGT108</strain>
    </source>
</reference>
<name>A0A0X3TYV9_9RHOB</name>